<dbReference type="Proteomes" id="UP000314294">
    <property type="component" value="Unassembled WGS sequence"/>
</dbReference>
<evidence type="ECO:0000313" key="1">
    <source>
        <dbReference type="EMBL" id="TNN84289.1"/>
    </source>
</evidence>
<evidence type="ECO:0000313" key="2">
    <source>
        <dbReference type="Proteomes" id="UP000314294"/>
    </source>
</evidence>
<dbReference type="EMBL" id="SRLO01000028">
    <property type="protein sequence ID" value="TNN84289.1"/>
    <property type="molecule type" value="Genomic_DNA"/>
</dbReference>
<sequence>MAIPDPSLHIGTIVHFSPILFILPVGDGRFDQETRKTTGLCSCRCCEEMVHNHPKRSPRHAMRVTYFIKI</sequence>
<gene>
    <name evidence="1" type="ORF">EYF80_005616</name>
</gene>
<organism evidence="1 2">
    <name type="scientific">Liparis tanakae</name>
    <name type="common">Tanaka's snailfish</name>
    <dbReference type="NCBI Taxonomy" id="230148"/>
    <lineage>
        <taxon>Eukaryota</taxon>
        <taxon>Metazoa</taxon>
        <taxon>Chordata</taxon>
        <taxon>Craniata</taxon>
        <taxon>Vertebrata</taxon>
        <taxon>Euteleostomi</taxon>
        <taxon>Actinopterygii</taxon>
        <taxon>Neopterygii</taxon>
        <taxon>Teleostei</taxon>
        <taxon>Neoteleostei</taxon>
        <taxon>Acanthomorphata</taxon>
        <taxon>Eupercaria</taxon>
        <taxon>Perciformes</taxon>
        <taxon>Cottioidei</taxon>
        <taxon>Cottales</taxon>
        <taxon>Liparidae</taxon>
        <taxon>Liparis</taxon>
    </lineage>
</organism>
<proteinExistence type="predicted"/>
<protein>
    <submittedName>
        <fullName evidence="1">Uncharacterized protein</fullName>
    </submittedName>
</protein>
<accession>A0A4Z2J249</accession>
<comment type="caution">
    <text evidence="1">The sequence shown here is derived from an EMBL/GenBank/DDBJ whole genome shotgun (WGS) entry which is preliminary data.</text>
</comment>
<keyword evidence="2" id="KW-1185">Reference proteome</keyword>
<dbReference type="AlphaFoldDB" id="A0A4Z2J249"/>
<reference evidence="1 2" key="1">
    <citation type="submission" date="2019-03" db="EMBL/GenBank/DDBJ databases">
        <title>First draft genome of Liparis tanakae, snailfish: a comprehensive survey of snailfish specific genes.</title>
        <authorList>
            <person name="Kim W."/>
            <person name="Song I."/>
            <person name="Jeong J.-H."/>
            <person name="Kim D."/>
            <person name="Kim S."/>
            <person name="Ryu S."/>
            <person name="Song J.Y."/>
            <person name="Lee S.K."/>
        </authorList>
    </citation>
    <scope>NUCLEOTIDE SEQUENCE [LARGE SCALE GENOMIC DNA]</scope>
    <source>
        <tissue evidence="1">Muscle</tissue>
    </source>
</reference>
<name>A0A4Z2J249_9TELE</name>